<gene>
    <name evidence="6" type="ORF">AAX29_00552</name>
</gene>
<feature type="transmembrane region" description="Helical" evidence="5">
    <location>
        <begin position="7"/>
        <end position="25"/>
    </location>
</feature>
<comment type="caution">
    <text evidence="6">The sequence shown here is derived from an EMBL/GenBank/DDBJ whole genome shotgun (WGS) entry which is preliminary data.</text>
</comment>
<proteinExistence type="predicted"/>
<keyword evidence="3 5" id="KW-1133">Transmembrane helix</keyword>
<dbReference type="RefSeq" id="WP_066185430.1">
    <property type="nucleotide sequence ID" value="NZ_LCUJ01000002.1"/>
</dbReference>
<dbReference type="Pfam" id="PF05105">
    <property type="entry name" value="Phage_holin_4_1"/>
    <property type="match status" value="1"/>
</dbReference>
<dbReference type="EMBL" id="LCUJ01000002">
    <property type="protein sequence ID" value="OCL99511.1"/>
    <property type="molecule type" value="Genomic_DNA"/>
</dbReference>
<feature type="transmembrane region" description="Helical" evidence="5">
    <location>
        <begin position="93"/>
        <end position="114"/>
    </location>
</feature>
<organism evidence="6 7">
    <name type="scientific">Aliarcobacter thereius</name>
    <dbReference type="NCBI Taxonomy" id="544718"/>
    <lineage>
        <taxon>Bacteria</taxon>
        <taxon>Pseudomonadati</taxon>
        <taxon>Campylobacterota</taxon>
        <taxon>Epsilonproteobacteria</taxon>
        <taxon>Campylobacterales</taxon>
        <taxon>Arcobacteraceae</taxon>
        <taxon>Aliarcobacter</taxon>
    </lineage>
</organism>
<dbReference type="GO" id="GO:0016020">
    <property type="term" value="C:membrane"/>
    <property type="evidence" value="ECO:0007669"/>
    <property type="project" value="UniProtKB-SubCell"/>
</dbReference>
<feature type="transmembrane region" description="Helical" evidence="5">
    <location>
        <begin position="31"/>
        <end position="51"/>
    </location>
</feature>
<keyword evidence="4 5" id="KW-0472">Membrane</keyword>
<evidence type="ECO:0000256" key="5">
    <source>
        <dbReference type="SAM" id="Phobius"/>
    </source>
</evidence>
<evidence type="ECO:0000313" key="7">
    <source>
        <dbReference type="Proteomes" id="UP000093281"/>
    </source>
</evidence>
<dbReference type="InterPro" id="IPR006480">
    <property type="entry name" value="Phage_holin_4_1"/>
</dbReference>
<keyword evidence="2 5" id="KW-0812">Transmembrane</keyword>
<comment type="subcellular location">
    <subcellularLocation>
        <location evidence="1">Membrane</location>
        <topology evidence="1">Multi-pass membrane protein</topology>
    </subcellularLocation>
</comment>
<accession>A0A1C0B7H3</accession>
<evidence type="ECO:0000256" key="2">
    <source>
        <dbReference type="ARBA" id="ARBA00022692"/>
    </source>
</evidence>
<evidence type="ECO:0000256" key="1">
    <source>
        <dbReference type="ARBA" id="ARBA00004141"/>
    </source>
</evidence>
<name>A0A1C0B7H3_9BACT</name>
<evidence type="ECO:0000256" key="3">
    <source>
        <dbReference type="ARBA" id="ARBA00022989"/>
    </source>
</evidence>
<sequence length="149" mass="16950">MDFIDKFLINGFIIAFGFLFSFSGIQKEVATAYALLLTIDYITGLMASYKAKELLTSDRMIRGGLYKIALLGLLFALGFFSKMTMLSQEITNIIFVPIIIMLATGELFSIVANVHCVKTGKRHKEQVVITDYILRYLKRWLDKKFGDDK</sequence>
<dbReference type="Proteomes" id="UP000093281">
    <property type="component" value="Unassembled WGS sequence"/>
</dbReference>
<evidence type="ECO:0000313" key="6">
    <source>
        <dbReference type="EMBL" id="OCL99511.1"/>
    </source>
</evidence>
<evidence type="ECO:0000256" key="4">
    <source>
        <dbReference type="ARBA" id="ARBA00023136"/>
    </source>
</evidence>
<dbReference type="AlphaFoldDB" id="A0A1C0B7H3"/>
<protein>
    <submittedName>
        <fullName evidence="6">Holin family protein</fullName>
    </submittedName>
</protein>
<reference evidence="7" key="1">
    <citation type="submission" date="2015-05" db="EMBL/GenBank/DDBJ databases">
        <authorList>
            <person name="Rovetto F."/>
            <person name="Cocolin L."/>
            <person name="Illeghems K."/>
            <person name="Van Nieuwerburgh F."/>
            <person name="Houf K."/>
        </authorList>
    </citation>
    <scope>NUCLEOTIDE SEQUENCE [LARGE SCALE GENOMIC DNA]</scope>
    <source>
        <strain evidence="7">DU22</strain>
    </source>
</reference>
<feature type="transmembrane region" description="Helical" evidence="5">
    <location>
        <begin position="63"/>
        <end position="81"/>
    </location>
</feature>